<proteinExistence type="predicted"/>
<protein>
    <submittedName>
        <fullName evidence="1">Uncharacterized protein</fullName>
    </submittedName>
</protein>
<reference evidence="1" key="1">
    <citation type="journal article" date="2021" name="Proc. Natl. Acad. Sci. U.S.A.">
        <title>A Catalog of Tens of Thousands of Viruses from Human Metagenomes Reveals Hidden Associations with Chronic Diseases.</title>
        <authorList>
            <person name="Tisza M.J."/>
            <person name="Buck C.B."/>
        </authorList>
    </citation>
    <scope>NUCLEOTIDE SEQUENCE</scope>
    <source>
        <strain evidence="1">Ctqq75</strain>
    </source>
</reference>
<accession>A0A8S5RE32</accession>
<evidence type="ECO:0000313" key="1">
    <source>
        <dbReference type="EMBL" id="DAE29648.1"/>
    </source>
</evidence>
<name>A0A8S5RE32_9VIRU</name>
<sequence>MKICKEVNYLDFTFWSGAVDTVNLLTSKELERVWEELENCWVENDEVPSETDINDFFWFETDTIAEWLGYEDWEDLEEDRN</sequence>
<dbReference type="EMBL" id="BK059096">
    <property type="protein sequence ID" value="DAE29648.1"/>
    <property type="molecule type" value="Genomic_DNA"/>
</dbReference>
<organism evidence="1">
    <name type="scientific">virus sp. ctqq75</name>
    <dbReference type="NCBI Taxonomy" id="2827999"/>
    <lineage>
        <taxon>Viruses</taxon>
    </lineage>
</organism>